<comment type="caution">
    <text evidence="2">The sequence shown here is derived from an EMBL/GenBank/DDBJ whole genome shotgun (WGS) entry which is preliminary data.</text>
</comment>
<dbReference type="AlphaFoldDB" id="A0A5N0EJW2"/>
<dbReference type="Pfam" id="PF09965">
    <property type="entry name" value="DUF2199"/>
    <property type="match status" value="1"/>
</dbReference>
<organism evidence="2 3">
    <name type="scientific">Nocardia colli</name>
    <dbReference type="NCBI Taxonomy" id="2545717"/>
    <lineage>
        <taxon>Bacteria</taxon>
        <taxon>Bacillati</taxon>
        <taxon>Actinomycetota</taxon>
        <taxon>Actinomycetes</taxon>
        <taxon>Mycobacteriales</taxon>
        <taxon>Nocardiaceae</taxon>
        <taxon>Nocardia</taxon>
    </lineage>
</organism>
<evidence type="ECO:0000313" key="3">
    <source>
        <dbReference type="Proteomes" id="UP000323876"/>
    </source>
</evidence>
<dbReference type="Proteomes" id="UP000323876">
    <property type="component" value="Unassembled WGS sequence"/>
</dbReference>
<proteinExistence type="predicted"/>
<evidence type="ECO:0000313" key="2">
    <source>
        <dbReference type="EMBL" id="KAA8889256.1"/>
    </source>
</evidence>
<keyword evidence="3" id="KW-1185">Reference proteome</keyword>
<dbReference type="OrthoDB" id="3523497at2"/>
<dbReference type="InterPro" id="IPR018697">
    <property type="entry name" value="DUF2199"/>
</dbReference>
<protein>
    <submittedName>
        <fullName evidence="2">DUF2199 domain-containing protein</fullName>
    </submittedName>
</protein>
<dbReference type="RefSeq" id="WP_150401530.1">
    <property type="nucleotide sequence ID" value="NZ_VXLC01000003.1"/>
</dbReference>
<gene>
    <name evidence="2" type="ORF">F3087_09910</name>
</gene>
<accession>A0A5N0EJW2</accession>
<feature type="compositionally biased region" description="Polar residues" evidence="1">
    <location>
        <begin position="13"/>
        <end position="28"/>
    </location>
</feature>
<name>A0A5N0EJW2_9NOCA</name>
<dbReference type="EMBL" id="VXLC01000003">
    <property type="protein sequence ID" value="KAA8889256.1"/>
    <property type="molecule type" value="Genomic_DNA"/>
</dbReference>
<reference evidence="2 3" key="1">
    <citation type="submission" date="2019-09" db="EMBL/GenBank/DDBJ databases">
        <authorList>
            <person name="Wang X."/>
        </authorList>
    </citation>
    <scope>NUCLEOTIDE SEQUENCE [LARGE SCALE GENOMIC DNA]</scope>
    <source>
        <strain evidence="2 3">CICC 11023</strain>
    </source>
</reference>
<sequence>MRITVPPTVAGGSPSSTPKGTNSVSSEAHPNEGPKAEPGHDHGHDGEFGCCPTCGDDLDRHDRHMRFRLPDPVLDLPDRELTAGLWMTGPTPDGSVMMQVPQLGAFVRVLLPIDLTAGYTLTYGVWLAIDPRELTHIFEVWYAPEYPELVVNGWLANAIEPWGLLAAPVVATVRDADKTPFCTHSSDSLFDRVLHEQWPHELFLDHLGRA</sequence>
<feature type="region of interest" description="Disordered" evidence="1">
    <location>
        <begin position="1"/>
        <end position="44"/>
    </location>
</feature>
<evidence type="ECO:0000256" key="1">
    <source>
        <dbReference type="SAM" id="MobiDB-lite"/>
    </source>
</evidence>
<feature type="compositionally biased region" description="Basic and acidic residues" evidence="1">
    <location>
        <begin position="29"/>
        <end position="44"/>
    </location>
</feature>